<dbReference type="Proteomes" id="UP000010471">
    <property type="component" value="Chromosome"/>
</dbReference>
<evidence type="ECO:0000313" key="3">
    <source>
        <dbReference type="Proteomes" id="UP000010471"/>
    </source>
</evidence>
<gene>
    <name evidence="2" type="ORF">Mic7113_4677</name>
</gene>
<evidence type="ECO:0000256" key="1">
    <source>
        <dbReference type="SAM" id="Phobius"/>
    </source>
</evidence>
<name>K9WIW0_9CYAN</name>
<accession>K9WIW0</accession>
<dbReference type="HOGENOM" id="CLU_133778_0_0_3"/>
<keyword evidence="3" id="KW-1185">Reference proteome</keyword>
<evidence type="ECO:0000313" key="2">
    <source>
        <dbReference type="EMBL" id="AFZ20350.1"/>
    </source>
</evidence>
<keyword evidence="1" id="KW-0812">Transmembrane</keyword>
<keyword evidence="1" id="KW-0472">Membrane</keyword>
<organism evidence="2 3">
    <name type="scientific">Allocoleopsis franciscana PCC 7113</name>
    <dbReference type="NCBI Taxonomy" id="1173027"/>
    <lineage>
        <taxon>Bacteria</taxon>
        <taxon>Bacillati</taxon>
        <taxon>Cyanobacteriota</taxon>
        <taxon>Cyanophyceae</taxon>
        <taxon>Coleofasciculales</taxon>
        <taxon>Coleofasciculaceae</taxon>
        <taxon>Allocoleopsis</taxon>
        <taxon>Allocoleopsis franciscana</taxon>
    </lineage>
</organism>
<dbReference type="eggNOG" id="ENOG503345Y">
    <property type="taxonomic scope" value="Bacteria"/>
</dbReference>
<sequence length="141" mass="16414">MLCPYFNHTPSQPLTDMREPDPLENRELQRLQMFVYLIPVFGFFPALWTLYRRQGTREQQSVSRLSITLAFAWLLGYLLLAVGAGVPTSEFWTLRLLFMNSLLTSGYFVVSIGLMVRLWQRKPPRLPGITQIAEKTLRKHL</sequence>
<dbReference type="EMBL" id="CP003630">
    <property type="protein sequence ID" value="AFZ20350.1"/>
    <property type="molecule type" value="Genomic_DNA"/>
</dbReference>
<feature type="transmembrane region" description="Helical" evidence="1">
    <location>
        <begin position="92"/>
        <end position="116"/>
    </location>
</feature>
<feature type="transmembrane region" description="Helical" evidence="1">
    <location>
        <begin position="63"/>
        <end position="86"/>
    </location>
</feature>
<feature type="transmembrane region" description="Helical" evidence="1">
    <location>
        <begin position="33"/>
        <end position="51"/>
    </location>
</feature>
<dbReference type="KEGG" id="mic:Mic7113_4677"/>
<reference evidence="2 3" key="1">
    <citation type="submission" date="2012-06" db="EMBL/GenBank/DDBJ databases">
        <title>Finished chromosome of genome of Microcoleus sp. PCC 7113.</title>
        <authorList>
            <consortium name="US DOE Joint Genome Institute"/>
            <person name="Gugger M."/>
            <person name="Coursin T."/>
            <person name="Rippka R."/>
            <person name="Tandeau De Marsac N."/>
            <person name="Huntemann M."/>
            <person name="Wei C.-L."/>
            <person name="Han J."/>
            <person name="Detter J.C."/>
            <person name="Han C."/>
            <person name="Tapia R."/>
            <person name="Chen A."/>
            <person name="Kyrpides N."/>
            <person name="Mavromatis K."/>
            <person name="Markowitz V."/>
            <person name="Szeto E."/>
            <person name="Ivanova N."/>
            <person name="Pagani I."/>
            <person name="Pati A."/>
            <person name="Goodwin L."/>
            <person name="Nordberg H.P."/>
            <person name="Cantor M.N."/>
            <person name="Hua S.X."/>
            <person name="Woyke T."/>
            <person name="Kerfeld C.A."/>
        </authorList>
    </citation>
    <scope>NUCLEOTIDE SEQUENCE [LARGE SCALE GENOMIC DNA]</scope>
    <source>
        <strain evidence="2 3">PCC 7113</strain>
    </source>
</reference>
<dbReference type="STRING" id="1173027.Mic7113_4677"/>
<keyword evidence="1" id="KW-1133">Transmembrane helix</keyword>
<dbReference type="AlphaFoldDB" id="K9WIW0"/>
<proteinExistence type="predicted"/>
<protein>
    <submittedName>
        <fullName evidence="2">Uncharacterized protein</fullName>
    </submittedName>
</protein>